<reference evidence="7 10" key="2">
    <citation type="submission" date="2019-11" db="EMBL/GenBank/DDBJ databases">
        <title>Flavobacterium resistens genome.</title>
        <authorList>
            <person name="Wilson V.M."/>
            <person name="Newman J.D."/>
        </authorList>
    </citation>
    <scope>NUCLEOTIDE SEQUENCE [LARGE SCALE GENOMIC DNA]</scope>
    <source>
        <strain evidence="7 10">DSM 19382</strain>
    </source>
</reference>
<keyword evidence="4 5" id="KW-0472">Membrane</keyword>
<evidence type="ECO:0000313" key="10">
    <source>
        <dbReference type="Proteomes" id="UP000468990"/>
    </source>
</evidence>
<name>A0A521E5M7_9FLAO</name>
<evidence type="ECO:0000256" key="3">
    <source>
        <dbReference type="ARBA" id="ARBA00022989"/>
    </source>
</evidence>
<dbReference type="AlphaFoldDB" id="A0A521E5M7"/>
<evidence type="ECO:0000313" key="7">
    <source>
        <dbReference type="EMBL" id="MRX69190.1"/>
    </source>
</evidence>
<evidence type="ECO:0000313" key="8">
    <source>
        <dbReference type="EMBL" id="SMO79185.1"/>
    </source>
</evidence>
<keyword evidence="2 5" id="KW-0812">Transmembrane</keyword>
<keyword evidence="10" id="KW-1185">Reference proteome</keyword>
<evidence type="ECO:0000256" key="5">
    <source>
        <dbReference type="SAM" id="Phobius"/>
    </source>
</evidence>
<dbReference type="InterPro" id="IPR007829">
    <property type="entry name" value="TM2"/>
</dbReference>
<protein>
    <submittedName>
        <fullName evidence="7">NINE protein</fullName>
    </submittedName>
    <submittedName>
        <fullName evidence="8">TM2 domain-containing membrane protein YozV</fullName>
    </submittedName>
</protein>
<evidence type="ECO:0000256" key="2">
    <source>
        <dbReference type="ARBA" id="ARBA00022692"/>
    </source>
</evidence>
<feature type="domain" description="TM2" evidence="6">
    <location>
        <begin position="18"/>
        <end position="69"/>
    </location>
</feature>
<dbReference type="Proteomes" id="UP000317289">
    <property type="component" value="Unassembled WGS sequence"/>
</dbReference>
<evidence type="ECO:0000313" key="9">
    <source>
        <dbReference type="Proteomes" id="UP000317289"/>
    </source>
</evidence>
<evidence type="ECO:0000259" key="6">
    <source>
        <dbReference type="Pfam" id="PF05154"/>
    </source>
</evidence>
<dbReference type="EMBL" id="WKKG01000007">
    <property type="protein sequence ID" value="MRX69190.1"/>
    <property type="molecule type" value="Genomic_DNA"/>
</dbReference>
<evidence type="ECO:0000256" key="4">
    <source>
        <dbReference type="ARBA" id="ARBA00023136"/>
    </source>
</evidence>
<gene>
    <name evidence="7" type="ORF">GJU42_14560</name>
    <name evidence="8" type="ORF">SAMN06265349_104124</name>
</gene>
<dbReference type="GO" id="GO:0016020">
    <property type="term" value="C:membrane"/>
    <property type="evidence" value="ECO:0007669"/>
    <property type="project" value="UniProtKB-SubCell"/>
</dbReference>
<accession>A0A521E5M7</accession>
<dbReference type="EMBL" id="FXTA01000004">
    <property type="protein sequence ID" value="SMO79185.1"/>
    <property type="molecule type" value="Genomic_DNA"/>
</dbReference>
<sequence length="91" mass="10285">MENTKTEHWNNPPQYEQENKKVVAGILAILIGALGIHKFYLGYTKEGIIQLLLGLMCGIGGVIGIIEGILYLTKTDEEFYQTYQVGYKGWF</sequence>
<reference evidence="8 9" key="1">
    <citation type="submission" date="2017-05" db="EMBL/GenBank/DDBJ databases">
        <authorList>
            <person name="Varghese N."/>
            <person name="Submissions S."/>
        </authorList>
    </citation>
    <scope>NUCLEOTIDE SEQUENCE [LARGE SCALE GENOMIC DNA]</scope>
    <source>
        <strain evidence="8 9">DSM 19382</strain>
    </source>
</reference>
<dbReference type="Proteomes" id="UP000468990">
    <property type="component" value="Unassembled WGS sequence"/>
</dbReference>
<organism evidence="8 9">
    <name type="scientific">Flavobacterium resistens</name>
    <dbReference type="NCBI Taxonomy" id="443612"/>
    <lineage>
        <taxon>Bacteria</taxon>
        <taxon>Pseudomonadati</taxon>
        <taxon>Bacteroidota</taxon>
        <taxon>Flavobacteriia</taxon>
        <taxon>Flavobacteriales</taxon>
        <taxon>Flavobacteriaceae</taxon>
        <taxon>Flavobacterium</taxon>
    </lineage>
</organism>
<feature type="transmembrane region" description="Helical" evidence="5">
    <location>
        <begin position="48"/>
        <end position="72"/>
    </location>
</feature>
<dbReference type="RefSeq" id="WP_142451418.1">
    <property type="nucleotide sequence ID" value="NZ_FXTA01000004.1"/>
</dbReference>
<proteinExistence type="predicted"/>
<keyword evidence="3 5" id="KW-1133">Transmembrane helix</keyword>
<comment type="subcellular location">
    <subcellularLocation>
        <location evidence="1">Membrane</location>
        <topology evidence="1">Multi-pass membrane protein</topology>
    </subcellularLocation>
</comment>
<evidence type="ECO:0000256" key="1">
    <source>
        <dbReference type="ARBA" id="ARBA00004141"/>
    </source>
</evidence>
<dbReference type="Pfam" id="PF05154">
    <property type="entry name" value="TM2"/>
    <property type="match status" value="1"/>
</dbReference>
<feature type="transmembrane region" description="Helical" evidence="5">
    <location>
        <begin position="22"/>
        <end position="41"/>
    </location>
</feature>